<evidence type="ECO:0000256" key="1">
    <source>
        <dbReference type="SAM" id="MobiDB-lite"/>
    </source>
</evidence>
<comment type="caution">
    <text evidence="2">The sequence shown here is derived from an EMBL/GenBank/DDBJ whole genome shotgun (WGS) entry which is preliminary data.</text>
</comment>
<feature type="compositionally biased region" description="Basic and acidic residues" evidence="1">
    <location>
        <begin position="176"/>
        <end position="193"/>
    </location>
</feature>
<accession>A0AAJ2GY86</accession>
<evidence type="ECO:0000313" key="2">
    <source>
        <dbReference type="EMBL" id="MDR9777201.1"/>
    </source>
</evidence>
<feature type="region of interest" description="Disordered" evidence="1">
    <location>
        <begin position="170"/>
        <end position="193"/>
    </location>
</feature>
<dbReference type="Proteomes" id="UP001268610">
    <property type="component" value="Unassembled WGS sequence"/>
</dbReference>
<dbReference type="EMBL" id="JAVLSF010000036">
    <property type="protein sequence ID" value="MDR9777201.1"/>
    <property type="molecule type" value="Genomic_DNA"/>
</dbReference>
<reference evidence="2" key="1">
    <citation type="submission" date="2023-04" db="EMBL/GenBank/DDBJ databases">
        <title>Genomic characterization of faba bean (Vicia faba) microsymbionts in Mexican soils.</title>
        <authorList>
            <person name="Rivera Orduna F.N."/>
            <person name="Guevara-Luna J."/>
            <person name="Yan J."/>
            <person name="Arroyo-Herrera I."/>
            <person name="Li Y."/>
            <person name="Vasquez-Murrieta M.S."/>
            <person name="Wang E.T."/>
        </authorList>
    </citation>
    <scope>NUCLEOTIDE SEQUENCE</scope>
    <source>
        <strain evidence="2">CH26</strain>
    </source>
</reference>
<dbReference type="AlphaFoldDB" id="A0AAJ2GY86"/>
<name>A0AAJ2GY86_9HYPH</name>
<dbReference type="RefSeq" id="WP_310865762.1">
    <property type="nucleotide sequence ID" value="NZ_JAVLSF010000036.1"/>
</dbReference>
<protein>
    <submittedName>
        <fullName evidence="2">Uncharacterized protein</fullName>
    </submittedName>
</protein>
<evidence type="ECO:0000313" key="3">
    <source>
        <dbReference type="Proteomes" id="UP001268610"/>
    </source>
</evidence>
<proteinExistence type="predicted"/>
<organism evidence="2 3">
    <name type="scientific">Rhizobium hidalgonense</name>
    <dbReference type="NCBI Taxonomy" id="1538159"/>
    <lineage>
        <taxon>Bacteria</taxon>
        <taxon>Pseudomonadati</taxon>
        <taxon>Pseudomonadota</taxon>
        <taxon>Alphaproteobacteria</taxon>
        <taxon>Hyphomicrobiales</taxon>
        <taxon>Rhizobiaceae</taxon>
        <taxon>Rhizobium/Agrobacterium group</taxon>
        <taxon>Rhizobium</taxon>
    </lineage>
</organism>
<sequence length="193" mass="21860">MDEFMPRADHEPAHIFPLKFWTDYEGTDGEELAAIEWVQWTKKGTTNATITEDKIRRVMKDQAKWAVLQPYYDAWKRQEKAPVNGYPIDAWPGVTPEQAKVLKDRHVLSVEDLANSSQADLGKLGLPGILQLQGKAKAFLEARQNTAPVAAEVAALREENKTMREELEAAMQLLKEMSDKGDTPRRGRQKDAE</sequence>
<gene>
    <name evidence="2" type="ORF">RJJ65_32100</name>
</gene>